<evidence type="ECO:0000313" key="2">
    <source>
        <dbReference type="Proteomes" id="UP001218218"/>
    </source>
</evidence>
<comment type="caution">
    <text evidence="1">The sequence shown here is derived from an EMBL/GenBank/DDBJ whole genome shotgun (WGS) entry which is preliminary data.</text>
</comment>
<name>A0AAD6Z581_9AGAR</name>
<dbReference type="AlphaFoldDB" id="A0AAD6Z581"/>
<dbReference type="Proteomes" id="UP001218218">
    <property type="component" value="Unassembled WGS sequence"/>
</dbReference>
<keyword evidence="2" id="KW-1185">Reference proteome</keyword>
<gene>
    <name evidence="1" type="ORF">DFH08DRAFT_824205</name>
</gene>
<accession>A0AAD6Z581</accession>
<protein>
    <submittedName>
        <fullName evidence="1">Uncharacterized protein</fullName>
    </submittedName>
</protein>
<reference evidence="1" key="1">
    <citation type="submission" date="2023-03" db="EMBL/GenBank/DDBJ databases">
        <title>Massive genome expansion in bonnet fungi (Mycena s.s.) driven by repeated elements and novel gene families across ecological guilds.</title>
        <authorList>
            <consortium name="Lawrence Berkeley National Laboratory"/>
            <person name="Harder C.B."/>
            <person name="Miyauchi S."/>
            <person name="Viragh M."/>
            <person name="Kuo A."/>
            <person name="Thoen E."/>
            <person name="Andreopoulos B."/>
            <person name="Lu D."/>
            <person name="Skrede I."/>
            <person name="Drula E."/>
            <person name="Henrissat B."/>
            <person name="Morin E."/>
            <person name="Kohler A."/>
            <person name="Barry K."/>
            <person name="LaButti K."/>
            <person name="Morin E."/>
            <person name="Salamov A."/>
            <person name="Lipzen A."/>
            <person name="Mereny Z."/>
            <person name="Hegedus B."/>
            <person name="Baldrian P."/>
            <person name="Stursova M."/>
            <person name="Weitz H."/>
            <person name="Taylor A."/>
            <person name="Grigoriev I.V."/>
            <person name="Nagy L.G."/>
            <person name="Martin F."/>
            <person name="Kauserud H."/>
        </authorList>
    </citation>
    <scope>NUCLEOTIDE SEQUENCE</scope>
    <source>
        <strain evidence="1">CBHHK002</strain>
    </source>
</reference>
<dbReference type="EMBL" id="JARIHO010000088">
    <property type="protein sequence ID" value="KAJ7307679.1"/>
    <property type="molecule type" value="Genomic_DNA"/>
</dbReference>
<sequence>MDWLEPCFYFSPSALTTPGHSRTLVIESNNSATIDERLMNTVGTYKEQKFDSETETLSLSPQNPSNYSELERMCDAASIFASMVLAALSVLPGNQYILFALLPVWLLAHIANGQRPTQKVDGVNHAIDACKELLEGAKLACTRDHVELTDRARRLSEVTVSASRIRVQLMEKHHDFTTWKGCVEYVKGMCDIWKKIHQCAKDVREIETSTLLTIEAENQRQSGANIRDCDEICDALGSQSARRRRRLGQTLGAGNTTVSYEALAFV</sequence>
<organism evidence="1 2">
    <name type="scientific">Mycena albidolilacea</name>
    <dbReference type="NCBI Taxonomy" id="1033008"/>
    <lineage>
        <taxon>Eukaryota</taxon>
        <taxon>Fungi</taxon>
        <taxon>Dikarya</taxon>
        <taxon>Basidiomycota</taxon>
        <taxon>Agaricomycotina</taxon>
        <taxon>Agaricomycetes</taxon>
        <taxon>Agaricomycetidae</taxon>
        <taxon>Agaricales</taxon>
        <taxon>Marasmiineae</taxon>
        <taxon>Mycenaceae</taxon>
        <taxon>Mycena</taxon>
    </lineage>
</organism>
<evidence type="ECO:0000313" key="1">
    <source>
        <dbReference type="EMBL" id="KAJ7307679.1"/>
    </source>
</evidence>
<proteinExistence type="predicted"/>